<comment type="subcellular location">
    <subcellularLocation>
        <location evidence="1">Membrane</location>
        <topology evidence="1">Multi-pass membrane protein</topology>
    </subcellularLocation>
</comment>
<evidence type="ECO:0000313" key="10">
    <source>
        <dbReference type="Proteomes" id="UP000537326"/>
    </source>
</evidence>
<comment type="similarity">
    <text evidence="2">Belongs to the bacterial sugar transferase family.</text>
</comment>
<dbReference type="Proteomes" id="UP000537326">
    <property type="component" value="Unassembled WGS sequence"/>
</dbReference>
<reference evidence="9 10" key="1">
    <citation type="submission" date="2020-07" db="EMBL/GenBank/DDBJ databases">
        <title>Sequencing the genomes of 1000 actinobacteria strains.</title>
        <authorList>
            <person name="Klenk H.-P."/>
        </authorList>
    </citation>
    <scope>NUCLEOTIDE SEQUENCE [LARGE SCALE GENOMIC DNA]</scope>
    <source>
        <strain evidence="9 10">DSM 18248</strain>
    </source>
</reference>
<feature type="transmembrane region" description="Helical" evidence="7">
    <location>
        <begin position="53"/>
        <end position="71"/>
    </location>
</feature>
<dbReference type="PANTHER" id="PTHR30576">
    <property type="entry name" value="COLANIC BIOSYNTHESIS UDP-GLUCOSE LIPID CARRIER TRANSFERASE"/>
    <property type="match status" value="1"/>
</dbReference>
<dbReference type="NCBIfam" id="TIGR03025">
    <property type="entry name" value="EPS_sugtrans"/>
    <property type="match status" value="1"/>
</dbReference>
<name>A0A7Z0C4G8_9ACTN</name>
<comment type="caution">
    <text evidence="9">The sequence shown here is derived from an EMBL/GenBank/DDBJ whole genome shotgun (WGS) entry which is preliminary data.</text>
</comment>
<dbReference type="PANTHER" id="PTHR30576:SF10">
    <property type="entry name" value="SLL5057 PROTEIN"/>
    <property type="match status" value="1"/>
</dbReference>
<feature type="domain" description="Bacterial sugar transferase" evidence="8">
    <location>
        <begin position="268"/>
        <end position="455"/>
    </location>
</feature>
<evidence type="ECO:0000256" key="1">
    <source>
        <dbReference type="ARBA" id="ARBA00004141"/>
    </source>
</evidence>
<dbReference type="Pfam" id="PF02397">
    <property type="entry name" value="Bac_transf"/>
    <property type="match status" value="1"/>
</dbReference>
<evidence type="ECO:0000256" key="4">
    <source>
        <dbReference type="ARBA" id="ARBA00022692"/>
    </source>
</evidence>
<dbReference type="AlphaFoldDB" id="A0A7Z0C4G8"/>
<keyword evidence="10" id="KW-1185">Reference proteome</keyword>
<dbReference type="GO" id="GO:0016020">
    <property type="term" value="C:membrane"/>
    <property type="evidence" value="ECO:0007669"/>
    <property type="project" value="UniProtKB-SubCell"/>
</dbReference>
<evidence type="ECO:0000256" key="5">
    <source>
        <dbReference type="ARBA" id="ARBA00022989"/>
    </source>
</evidence>
<evidence type="ECO:0000256" key="6">
    <source>
        <dbReference type="ARBA" id="ARBA00023136"/>
    </source>
</evidence>
<dbReference type="GO" id="GO:0016780">
    <property type="term" value="F:phosphotransferase activity, for other substituted phosphate groups"/>
    <property type="evidence" value="ECO:0007669"/>
    <property type="project" value="TreeGrafter"/>
</dbReference>
<protein>
    <submittedName>
        <fullName evidence="9">Exopolysaccharide biosynthesis polyprenyl glycosylphosphotransferase</fullName>
    </submittedName>
</protein>
<sequence length="461" mass="49731">MATLLGEIARPTSAGTVPATPRLRPDRLLPWGDGLAGAVAGGVGLGQTPLGPWPVAAVAIAVGWTLLLAWFRAYDRVSMALPAVRHAVPQAGLALVGLPLLPAALLGARVNAPVLLGMAAWCAASAVLLRLPARRHPARLVVAGHHDGVRRTMHALERDPRVQVVGACVAGARGDRGLPVPTDVGFERLPELARRLDADGVVVLPCRHLDAPRLRRLGWTLEQEGVHLLLSPGLVDVTRGRGHLREYGDLGLLHVRHPDLVGPRRVVKEVGERALAATALLVASPLLVCLALLVRLDTPGPAFFTQERVGRHGRVFRMIKLRSMVPDASHRLAMLLEDNEADGELFKIRADPRVTRLGRWLRRTSLDELPQLVNVVLGDMALVGPRPPLPHEVAGYDGDARRRLVVKPGLTGLWQVSGRSDLSWSDTVRLDLRYVDNWSLGLDAAILARTLRAVATGRGAY</sequence>
<dbReference type="EMBL" id="JACBZI010000001">
    <property type="protein sequence ID" value="NYI12203.1"/>
    <property type="molecule type" value="Genomic_DNA"/>
</dbReference>
<dbReference type="InterPro" id="IPR003362">
    <property type="entry name" value="Bact_transf"/>
</dbReference>
<dbReference type="InterPro" id="IPR017475">
    <property type="entry name" value="EPS_sugar_tfrase"/>
</dbReference>
<feature type="transmembrane region" description="Helical" evidence="7">
    <location>
        <begin position="91"/>
        <end position="108"/>
    </location>
</feature>
<evidence type="ECO:0000313" key="9">
    <source>
        <dbReference type="EMBL" id="NYI12203.1"/>
    </source>
</evidence>
<accession>A0A7Z0C4G8</accession>
<evidence type="ECO:0000256" key="2">
    <source>
        <dbReference type="ARBA" id="ARBA00006464"/>
    </source>
</evidence>
<proteinExistence type="inferred from homology"/>
<feature type="transmembrane region" description="Helical" evidence="7">
    <location>
        <begin position="274"/>
        <end position="294"/>
    </location>
</feature>
<gene>
    <name evidence="9" type="ORF">BKA05_003718</name>
</gene>
<evidence type="ECO:0000259" key="8">
    <source>
        <dbReference type="Pfam" id="PF02397"/>
    </source>
</evidence>
<keyword evidence="6 7" id="KW-0472">Membrane</keyword>
<evidence type="ECO:0000256" key="3">
    <source>
        <dbReference type="ARBA" id="ARBA00022679"/>
    </source>
</evidence>
<keyword evidence="4 7" id="KW-0812">Transmembrane</keyword>
<keyword evidence="5 7" id="KW-1133">Transmembrane helix</keyword>
<dbReference type="RefSeq" id="WP_218842462.1">
    <property type="nucleotide sequence ID" value="NZ_BAAAPP010000001.1"/>
</dbReference>
<feature type="transmembrane region" description="Helical" evidence="7">
    <location>
        <begin position="114"/>
        <end position="131"/>
    </location>
</feature>
<organism evidence="9 10">
    <name type="scientific">Nocardioides marinus</name>
    <dbReference type="NCBI Taxonomy" id="374514"/>
    <lineage>
        <taxon>Bacteria</taxon>
        <taxon>Bacillati</taxon>
        <taxon>Actinomycetota</taxon>
        <taxon>Actinomycetes</taxon>
        <taxon>Propionibacteriales</taxon>
        <taxon>Nocardioidaceae</taxon>
        <taxon>Nocardioides</taxon>
    </lineage>
</organism>
<evidence type="ECO:0000256" key="7">
    <source>
        <dbReference type="SAM" id="Phobius"/>
    </source>
</evidence>
<keyword evidence="3 9" id="KW-0808">Transferase</keyword>